<sequence>MQKRQLLNLHEGDCIYVYSGGNLEAQGRYVSVVEDKNEMFLCWRKHNGNEVYTNLNGISVETMNENTAYMQNTKETCKRGYNNNYNQNTNGTYDQGYNKNYSK</sequence>
<evidence type="ECO:0000313" key="3">
    <source>
        <dbReference type="Proteomes" id="UP000014009"/>
    </source>
</evidence>
<feature type="region of interest" description="Disordered" evidence="1">
    <location>
        <begin position="80"/>
        <end position="103"/>
    </location>
</feature>
<proteinExistence type="predicted"/>
<feature type="compositionally biased region" description="Low complexity" evidence="1">
    <location>
        <begin position="80"/>
        <end position="93"/>
    </location>
</feature>
<reference evidence="2 3" key="1">
    <citation type="submission" date="2012-12" db="EMBL/GenBank/DDBJ databases">
        <title>The Genome Sequence of Bacillus cereus HuB4-4.</title>
        <authorList>
            <consortium name="The Broad Institute Genome Sequencing Platform"/>
            <consortium name="The Broad Institute Genome Sequencing Center for Infectious Disease"/>
            <person name="Feldgarden M."/>
            <person name="Van der Auwera G.A."/>
            <person name="Mahillon J."/>
            <person name="Duprez V."/>
            <person name="Timmery S."/>
            <person name="Mattelet C."/>
            <person name="Dierick K."/>
            <person name="Sun M."/>
            <person name="Yu Z."/>
            <person name="Zhu L."/>
            <person name="Hu X."/>
            <person name="Shank E.B."/>
            <person name="Swiecicka I."/>
            <person name="Hansen B.M."/>
            <person name="Andrup L."/>
            <person name="Walker B."/>
            <person name="Young S.K."/>
            <person name="Zeng Q."/>
            <person name="Gargeya S."/>
            <person name="Fitzgerald M."/>
            <person name="Haas B."/>
            <person name="Abouelleil A."/>
            <person name="Alvarado L."/>
            <person name="Arachchi H.M."/>
            <person name="Berlin A.M."/>
            <person name="Chapman S.B."/>
            <person name="Dewar J."/>
            <person name="Goldberg J."/>
            <person name="Griggs A."/>
            <person name="Gujja S."/>
            <person name="Hansen M."/>
            <person name="Howarth C."/>
            <person name="Imamovic A."/>
            <person name="Larimer J."/>
            <person name="McCowan C."/>
            <person name="Murphy C."/>
            <person name="Neiman D."/>
            <person name="Pearson M."/>
            <person name="Priest M."/>
            <person name="Roberts A."/>
            <person name="Saif S."/>
            <person name="Shea T."/>
            <person name="Sisk P."/>
            <person name="Sykes S."/>
            <person name="Wortman J."/>
            <person name="Nusbaum C."/>
            <person name="Birren B."/>
        </authorList>
    </citation>
    <scope>NUCLEOTIDE SEQUENCE [LARGE SCALE GENOMIC DNA]</scope>
    <source>
        <strain evidence="2 3">HuB4-4</strain>
    </source>
</reference>
<comment type="caution">
    <text evidence="2">The sequence shown here is derived from an EMBL/GenBank/DDBJ whole genome shotgun (WGS) entry which is preliminary data.</text>
</comment>
<evidence type="ECO:0000256" key="1">
    <source>
        <dbReference type="SAM" id="MobiDB-lite"/>
    </source>
</evidence>
<organism evidence="2 3">
    <name type="scientific">Bacillus cereus HuB4-4</name>
    <dbReference type="NCBI Taxonomy" id="1053211"/>
    <lineage>
        <taxon>Bacteria</taxon>
        <taxon>Bacillati</taxon>
        <taxon>Bacillota</taxon>
        <taxon>Bacilli</taxon>
        <taxon>Bacillales</taxon>
        <taxon>Bacillaceae</taxon>
        <taxon>Bacillus</taxon>
        <taxon>Bacillus cereus group</taxon>
    </lineage>
</organism>
<dbReference type="RefSeq" id="WP_016099722.1">
    <property type="nucleotide sequence ID" value="NZ_KB976551.1"/>
</dbReference>
<dbReference type="EMBL" id="AHEF01000107">
    <property type="protein sequence ID" value="EOP78051.1"/>
    <property type="molecule type" value="Genomic_DNA"/>
</dbReference>
<dbReference type="Proteomes" id="UP000014009">
    <property type="component" value="Unassembled WGS sequence"/>
</dbReference>
<protein>
    <submittedName>
        <fullName evidence="2">Uncharacterized protein</fullName>
    </submittedName>
</protein>
<accession>A0A9W5QMW6</accession>
<name>A0A9W5QMW6_BACCE</name>
<evidence type="ECO:0000313" key="2">
    <source>
        <dbReference type="EMBL" id="EOP78051.1"/>
    </source>
</evidence>
<gene>
    <name evidence="2" type="ORF">IGM_06695</name>
</gene>
<dbReference type="AlphaFoldDB" id="A0A9W5QMW6"/>